<dbReference type="HAMAP" id="MF_01930">
    <property type="entry name" value="PurN"/>
    <property type="match status" value="1"/>
</dbReference>
<comment type="catalytic activity">
    <reaction evidence="4">
        <text>N(1)-(5-phospho-beta-D-ribosyl)glycinamide + (6R)-10-formyltetrahydrofolate = N(2)-formyl-N(1)-(5-phospho-beta-D-ribosyl)glycinamide + (6S)-5,6,7,8-tetrahydrofolate + H(+)</text>
        <dbReference type="Rhea" id="RHEA:15053"/>
        <dbReference type="ChEBI" id="CHEBI:15378"/>
        <dbReference type="ChEBI" id="CHEBI:57453"/>
        <dbReference type="ChEBI" id="CHEBI:143788"/>
        <dbReference type="ChEBI" id="CHEBI:147286"/>
        <dbReference type="ChEBI" id="CHEBI:195366"/>
        <dbReference type="EC" id="2.1.2.2"/>
    </reaction>
</comment>
<organism evidence="6 7">
    <name type="scientific">Ostreibacterium oceani</name>
    <dbReference type="NCBI Taxonomy" id="2654998"/>
    <lineage>
        <taxon>Bacteria</taxon>
        <taxon>Pseudomonadati</taxon>
        <taxon>Pseudomonadota</taxon>
        <taxon>Gammaproteobacteria</taxon>
        <taxon>Cardiobacteriales</taxon>
        <taxon>Ostreibacteriaceae</taxon>
        <taxon>Ostreibacterium</taxon>
    </lineage>
</organism>
<feature type="site" description="Raises pKa of active site His" evidence="4">
    <location>
        <position position="146"/>
    </location>
</feature>
<dbReference type="InterPro" id="IPR002376">
    <property type="entry name" value="Formyl_transf_N"/>
</dbReference>
<gene>
    <name evidence="4" type="primary">purN</name>
    <name evidence="6" type="ORF">GCU85_05445</name>
</gene>
<dbReference type="FunCoup" id="A0A6N7EW95">
    <property type="interactions" value="529"/>
</dbReference>
<dbReference type="GO" id="GO:0005829">
    <property type="term" value="C:cytosol"/>
    <property type="evidence" value="ECO:0007669"/>
    <property type="project" value="TreeGrafter"/>
</dbReference>
<dbReference type="NCBIfam" id="TIGR00639">
    <property type="entry name" value="PurN"/>
    <property type="match status" value="1"/>
</dbReference>
<feature type="domain" description="Formyl transferase N-terminal" evidence="5">
    <location>
        <begin position="5"/>
        <end position="183"/>
    </location>
</feature>
<keyword evidence="3 4" id="KW-0658">Purine biosynthesis</keyword>
<comment type="caution">
    <text evidence="6">The sequence shown here is derived from an EMBL/GenBank/DDBJ whole genome shotgun (WGS) entry which is preliminary data.</text>
</comment>
<evidence type="ECO:0000256" key="4">
    <source>
        <dbReference type="HAMAP-Rule" id="MF_01930"/>
    </source>
</evidence>
<dbReference type="PANTHER" id="PTHR43369">
    <property type="entry name" value="PHOSPHORIBOSYLGLYCINAMIDE FORMYLTRANSFERASE"/>
    <property type="match status" value="1"/>
</dbReference>
<dbReference type="PANTHER" id="PTHR43369:SF2">
    <property type="entry name" value="PHOSPHORIBOSYLGLYCINAMIDE FORMYLTRANSFERASE"/>
    <property type="match status" value="1"/>
</dbReference>
<dbReference type="RefSeq" id="WP_152810156.1">
    <property type="nucleotide sequence ID" value="NZ_WHNW01000004.1"/>
</dbReference>
<keyword evidence="2 4" id="KW-0808">Transferase</keyword>
<dbReference type="InterPro" id="IPR004607">
    <property type="entry name" value="GART"/>
</dbReference>
<evidence type="ECO:0000259" key="5">
    <source>
        <dbReference type="Pfam" id="PF00551"/>
    </source>
</evidence>
<dbReference type="CDD" id="cd08645">
    <property type="entry name" value="FMT_core_GART"/>
    <property type="match status" value="1"/>
</dbReference>
<sequence length="191" mass="20902">MIPEIVVLASGGGSNFQSLIDAIESGALNARIRCLIVDRDCGAIARAKQHKISYFVLDRYNHPALNLNAQAILCHNVHLIVCAGYLSILPNSFLNMFANQVINIHPSLLPKYGGKGMYGLKVHDAVIRAGEKETGCTVHRVDSGLDTGEVIAQEIVEVSVLDTPESLQKKVLDKEHQLLPETVKRLLNELN</sequence>
<feature type="active site" description="Proton donor" evidence="4">
    <location>
        <position position="105"/>
    </location>
</feature>
<comment type="caution">
    <text evidence="4">Lacks conserved residue(s) required for the propagation of feature annotation.</text>
</comment>
<evidence type="ECO:0000256" key="1">
    <source>
        <dbReference type="ARBA" id="ARBA00005054"/>
    </source>
</evidence>
<dbReference type="InParanoid" id="A0A6N7EW95"/>
<dbReference type="InterPro" id="IPR036477">
    <property type="entry name" value="Formyl_transf_N_sf"/>
</dbReference>
<keyword evidence="7" id="KW-1185">Reference proteome</keyword>
<feature type="binding site" evidence="4">
    <location>
        <begin position="13"/>
        <end position="15"/>
    </location>
    <ligand>
        <name>N(1)-(5-phospho-beta-D-ribosyl)glycinamide</name>
        <dbReference type="ChEBI" id="CHEBI:143788"/>
    </ligand>
</feature>
<dbReference type="GO" id="GO:0006189">
    <property type="term" value="P:'de novo' IMP biosynthetic process"/>
    <property type="evidence" value="ECO:0007669"/>
    <property type="project" value="UniProtKB-UniRule"/>
</dbReference>
<feature type="binding site" evidence="4">
    <location>
        <position position="103"/>
    </location>
    <ligand>
        <name>(6R)-10-formyltetrahydrofolate</name>
        <dbReference type="ChEBI" id="CHEBI:195366"/>
    </ligand>
</feature>
<dbReference type="SUPFAM" id="SSF53328">
    <property type="entry name" value="Formyltransferase"/>
    <property type="match status" value="1"/>
</dbReference>
<dbReference type="EMBL" id="WHNW01000004">
    <property type="protein sequence ID" value="MPV86173.1"/>
    <property type="molecule type" value="Genomic_DNA"/>
</dbReference>
<protein>
    <recommendedName>
        <fullName evidence="4">Phosphoribosylglycinamide formyltransferase</fullName>
        <ecNumber evidence="4">2.1.2.2</ecNumber>
    </recommendedName>
    <alternativeName>
        <fullName evidence="4">5'-phosphoribosylglycinamide transformylase</fullName>
    </alternativeName>
    <alternativeName>
        <fullName evidence="4">GAR transformylase</fullName>
        <shortName evidence="4">GART</shortName>
    </alternativeName>
</protein>
<accession>A0A6N7EW95</accession>
<evidence type="ECO:0000256" key="3">
    <source>
        <dbReference type="ARBA" id="ARBA00022755"/>
    </source>
</evidence>
<evidence type="ECO:0000313" key="6">
    <source>
        <dbReference type="EMBL" id="MPV86173.1"/>
    </source>
</evidence>
<proteinExistence type="inferred from homology"/>
<comment type="similarity">
    <text evidence="4">Belongs to the GART family.</text>
</comment>
<comment type="pathway">
    <text evidence="1 4">Purine metabolism; IMP biosynthesis via de novo pathway; N(2)-formyl-N(1)-(5-phospho-D-ribosyl)glycinamide from N(1)-(5-phospho-D-ribosyl)glycinamide (10-formyl THF route): step 1/1.</text>
</comment>
<dbReference type="Pfam" id="PF00551">
    <property type="entry name" value="Formyl_trans_N"/>
    <property type="match status" value="1"/>
</dbReference>
<comment type="function">
    <text evidence="4">Catalyzes the transfer of a formyl group from 10-formyltetrahydrofolate to 5-phospho-ribosyl-glycinamide (GAR), producing 5-phospho-ribosyl-N-formylglycinamide (FGAR) and tetrahydrofolate.</text>
</comment>
<name>A0A6N7EW95_9GAMM</name>
<evidence type="ECO:0000313" key="7">
    <source>
        <dbReference type="Proteomes" id="UP000471298"/>
    </source>
</evidence>
<dbReference type="Proteomes" id="UP000471298">
    <property type="component" value="Unassembled WGS sequence"/>
</dbReference>
<evidence type="ECO:0000256" key="2">
    <source>
        <dbReference type="ARBA" id="ARBA00022679"/>
    </source>
</evidence>
<feature type="binding site" evidence="4">
    <location>
        <position position="59"/>
    </location>
    <ligand>
        <name>(6R)-10-formyltetrahydrofolate</name>
        <dbReference type="ChEBI" id="CHEBI:195366"/>
    </ligand>
</feature>
<dbReference type="GO" id="GO:0004644">
    <property type="term" value="F:phosphoribosylglycinamide formyltransferase activity"/>
    <property type="evidence" value="ECO:0007669"/>
    <property type="project" value="UniProtKB-UniRule"/>
</dbReference>
<dbReference type="Gene3D" id="3.40.50.170">
    <property type="entry name" value="Formyl transferase, N-terminal domain"/>
    <property type="match status" value="1"/>
</dbReference>
<reference evidence="6 7" key="1">
    <citation type="submission" date="2019-10" db="EMBL/GenBank/DDBJ databases">
        <title>Cardiobacteriales fam. a chemoheterotrophic member of the order Cardiobacteriales, and proposal of Cardiobacteriales fam. nov.</title>
        <authorList>
            <person name="Wang C."/>
        </authorList>
    </citation>
    <scope>NUCLEOTIDE SEQUENCE [LARGE SCALE GENOMIC DNA]</scope>
    <source>
        <strain evidence="6 7">ML27</strain>
    </source>
</reference>
<dbReference type="EC" id="2.1.2.2" evidence="4"/>
<dbReference type="AlphaFoldDB" id="A0A6N7EW95"/>
<dbReference type="UniPathway" id="UPA00074">
    <property type="reaction ID" value="UER00126"/>
</dbReference>